<dbReference type="AlphaFoldDB" id="A0A4U8Q8H0"/>
<dbReference type="InterPro" id="IPR052963">
    <property type="entry name" value="Pantetheine_PDE"/>
</dbReference>
<dbReference type="PANTHER" id="PTHR36492:SF2">
    <property type="entry name" value="[ACYL-CARRIER-PROTEIN] PHOSPHODIESTERASE PPTH"/>
    <property type="match status" value="1"/>
</dbReference>
<dbReference type="RefSeq" id="WP_138002371.1">
    <property type="nucleotide sequence ID" value="NZ_QGQD01000043.1"/>
</dbReference>
<comment type="caution">
    <text evidence="2">The sequence shown here is derived from an EMBL/GenBank/DDBJ whole genome shotgun (WGS) entry which is preliminary data.</text>
</comment>
<evidence type="ECO:0000313" key="2">
    <source>
        <dbReference type="EMBL" id="TLD01177.1"/>
    </source>
</evidence>
<proteinExistence type="predicted"/>
<gene>
    <name evidence="2" type="ORF">DSM106044_01969</name>
</gene>
<accession>A0A4U8Q8H0</accession>
<dbReference type="EMBL" id="QGQD01000043">
    <property type="protein sequence ID" value="TLD01177.1"/>
    <property type="molecule type" value="Genomic_DNA"/>
</dbReference>
<dbReference type="InterPro" id="IPR004843">
    <property type="entry name" value="Calcineurin-like_PHP"/>
</dbReference>
<dbReference type="STRING" id="180332.GCA_000797495_04904"/>
<dbReference type="InterPro" id="IPR029052">
    <property type="entry name" value="Metallo-depent_PP-like"/>
</dbReference>
<dbReference type="GO" id="GO:0016787">
    <property type="term" value="F:hydrolase activity"/>
    <property type="evidence" value="ECO:0007669"/>
    <property type="project" value="InterPro"/>
</dbReference>
<keyword evidence="3" id="KW-1185">Reference proteome</keyword>
<reference evidence="2 3" key="1">
    <citation type="journal article" date="2019" name="Anaerobe">
        <title>Detection of Robinsoniella peoriensis in multiple bone samples of a trauma patient.</title>
        <authorList>
            <person name="Schrottner P."/>
            <person name="Hartwich K."/>
            <person name="Bunk B."/>
            <person name="Schober I."/>
            <person name="Helbig S."/>
            <person name="Rudolph W.W."/>
            <person name="Gunzer F."/>
        </authorList>
    </citation>
    <scope>NUCLEOTIDE SEQUENCE [LARGE SCALE GENOMIC DNA]</scope>
    <source>
        <strain evidence="2 3">DSM 106044</strain>
    </source>
</reference>
<dbReference type="Proteomes" id="UP000306509">
    <property type="component" value="Unassembled WGS sequence"/>
</dbReference>
<dbReference type="SUPFAM" id="SSF56300">
    <property type="entry name" value="Metallo-dependent phosphatases"/>
    <property type="match status" value="1"/>
</dbReference>
<dbReference type="CDD" id="cd00838">
    <property type="entry name" value="MPP_superfamily"/>
    <property type="match status" value="2"/>
</dbReference>
<dbReference type="PANTHER" id="PTHR36492">
    <property type="match status" value="1"/>
</dbReference>
<evidence type="ECO:0000313" key="3">
    <source>
        <dbReference type="Proteomes" id="UP000306509"/>
    </source>
</evidence>
<protein>
    <submittedName>
        <fullName evidence="2">Putative phosphoesterase</fullName>
    </submittedName>
</protein>
<name>A0A4U8Q8H0_9FIRM</name>
<sequence>MRIGFISDLHIDFNRQFDFLKILPEVIADKGLDVVVFLGDTSTGAQDALRFYDNIADRTRAQVRIVPGNHDMYVENLRRKNSAQINKESSAFHDSILFHRKYSLMENPIVTKQWYITGICGWFDYSFGRKHSGDNPRKAANNLISRYLWPDQKVIHGGVIDYERDVRLVMKDIRLLQKSFQKEAAKGKKRCVVMHMLPTSDLIRSYPIPFYGKFINQLGSERYQYFFEKNDVSLSISGHSHMPMKIVKNGIRYVNVSLGYTFQWTNPADAYGEISKIIYILED</sequence>
<dbReference type="Gene3D" id="3.60.21.10">
    <property type="match status" value="1"/>
</dbReference>
<organism evidence="2 3">
    <name type="scientific">Robinsoniella peoriensis</name>
    <dbReference type="NCBI Taxonomy" id="180332"/>
    <lineage>
        <taxon>Bacteria</taxon>
        <taxon>Bacillati</taxon>
        <taxon>Bacillota</taxon>
        <taxon>Clostridia</taxon>
        <taxon>Lachnospirales</taxon>
        <taxon>Lachnospiraceae</taxon>
        <taxon>Robinsoniella</taxon>
    </lineage>
</organism>
<evidence type="ECO:0000259" key="1">
    <source>
        <dbReference type="Pfam" id="PF00149"/>
    </source>
</evidence>
<dbReference type="Pfam" id="PF00149">
    <property type="entry name" value="Metallophos"/>
    <property type="match status" value="1"/>
</dbReference>
<feature type="domain" description="Calcineurin-like phosphoesterase" evidence="1">
    <location>
        <begin position="1"/>
        <end position="243"/>
    </location>
</feature>